<comment type="caution">
    <text evidence="1">The sequence shown here is derived from an EMBL/GenBank/DDBJ whole genome shotgun (WGS) entry which is preliminary data.</text>
</comment>
<name>X1L5P3_9ZZZZ</name>
<dbReference type="EMBL" id="BARV01003280">
    <property type="protein sequence ID" value="GAI01216.1"/>
    <property type="molecule type" value="Genomic_DNA"/>
</dbReference>
<proteinExistence type="predicted"/>
<protein>
    <submittedName>
        <fullName evidence="1">Uncharacterized protein</fullName>
    </submittedName>
</protein>
<sequence>MTTFIEMMKAVLALEQKLQIELLEIISLNSSEKPANNDNKKQRA</sequence>
<accession>X1L5P3</accession>
<dbReference type="AlphaFoldDB" id="X1L5P3"/>
<gene>
    <name evidence="1" type="ORF">S06H3_07938</name>
</gene>
<evidence type="ECO:0000313" key="1">
    <source>
        <dbReference type="EMBL" id="GAI01216.1"/>
    </source>
</evidence>
<organism evidence="1">
    <name type="scientific">marine sediment metagenome</name>
    <dbReference type="NCBI Taxonomy" id="412755"/>
    <lineage>
        <taxon>unclassified sequences</taxon>
        <taxon>metagenomes</taxon>
        <taxon>ecological metagenomes</taxon>
    </lineage>
</organism>
<reference evidence="1" key="1">
    <citation type="journal article" date="2014" name="Front. Microbiol.">
        <title>High frequency of phylogenetically diverse reductive dehalogenase-homologous genes in deep subseafloor sedimentary metagenomes.</title>
        <authorList>
            <person name="Kawai M."/>
            <person name="Futagami T."/>
            <person name="Toyoda A."/>
            <person name="Takaki Y."/>
            <person name="Nishi S."/>
            <person name="Hori S."/>
            <person name="Arai W."/>
            <person name="Tsubouchi T."/>
            <person name="Morono Y."/>
            <person name="Uchiyama I."/>
            <person name="Ito T."/>
            <person name="Fujiyama A."/>
            <person name="Inagaki F."/>
            <person name="Takami H."/>
        </authorList>
    </citation>
    <scope>NUCLEOTIDE SEQUENCE</scope>
    <source>
        <strain evidence="1">Expedition CK06-06</strain>
    </source>
</reference>